<keyword evidence="1" id="KW-1133">Transmembrane helix</keyword>
<dbReference type="Pfam" id="PF04298">
    <property type="entry name" value="Zn_peptidase_2"/>
    <property type="match status" value="1"/>
</dbReference>
<dbReference type="AlphaFoldDB" id="A0A4R8IMS3"/>
<dbReference type="EMBL" id="SOQX01000012">
    <property type="protein sequence ID" value="TDX96893.1"/>
    <property type="molecule type" value="Genomic_DNA"/>
</dbReference>
<name>A0A4R8IMS3_9GAMM</name>
<feature type="transmembrane region" description="Helical" evidence="1">
    <location>
        <begin position="146"/>
        <end position="168"/>
    </location>
</feature>
<reference evidence="2 3" key="1">
    <citation type="submission" date="2019-03" db="EMBL/GenBank/DDBJ databases">
        <title>Genomic Encyclopedia of Type Strains, Phase IV (KMG-IV): sequencing the most valuable type-strain genomes for metagenomic binning, comparative biology and taxonomic classification.</title>
        <authorList>
            <person name="Goeker M."/>
        </authorList>
    </citation>
    <scope>NUCLEOTIDE SEQUENCE [LARGE SCALE GENOMIC DNA]</scope>
    <source>
        <strain evidence="2 3">DSM 16326</strain>
    </source>
</reference>
<keyword evidence="3" id="KW-1185">Reference proteome</keyword>
<dbReference type="InterPro" id="IPR007395">
    <property type="entry name" value="Zn_peptidase_2"/>
</dbReference>
<evidence type="ECO:0000313" key="2">
    <source>
        <dbReference type="EMBL" id="TDX96893.1"/>
    </source>
</evidence>
<accession>A0A4R8IMS3</accession>
<evidence type="ECO:0000256" key="1">
    <source>
        <dbReference type="SAM" id="Phobius"/>
    </source>
</evidence>
<evidence type="ECO:0008006" key="4">
    <source>
        <dbReference type="Google" id="ProtNLM"/>
    </source>
</evidence>
<evidence type="ECO:0000313" key="3">
    <source>
        <dbReference type="Proteomes" id="UP000294914"/>
    </source>
</evidence>
<comment type="caution">
    <text evidence="2">The sequence shown here is derived from an EMBL/GenBank/DDBJ whole genome shotgun (WGS) entry which is preliminary data.</text>
</comment>
<dbReference type="PANTHER" id="PTHR36434:SF1">
    <property type="entry name" value="MEMBRANE PROTEASE YUGP-RELATED"/>
    <property type="match status" value="1"/>
</dbReference>
<gene>
    <name evidence="2" type="ORF">EDC23_2825</name>
</gene>
<sequence>MPYVLILLLLLGLFFGPGLWARYTFKRYSKPRKDMPGTGGELARHLLDRFGMPNYQVEVADAEGDHFDPASNTVRLSQDNYAGTSLTAVAVAAHEVGHAIQHHRGEHKLKLRTRLAKTANSAQKIGAAVILIAPLVALLSRAPSVIVLQIIFGLGTMLLATLVHLITLPVEFDASFGKALPILREGYVRPKDLPKIKRILRAAALTYVAASLSSLLSLGRWIAILRR</sequence>
<dbReference type="PANTHER" id="PTHR36434">
    <property type="entry name" value="MEMBRANE PROTEASE YUGP-RELATED"/>
    <property type="match status" value="1"/>
</dbReference>
<keyword evidence="1" id="KW-0812">Transmembrane</keyword>
<protein>
    <recommendedName>
        <fullName evidence="4">Zn-dependent protease</fullName>
    </recommendedName>
</protein>
<organism evidence="2 3">
    <name type="scientific">Thiohalophilus thiocyanatoxydans</name>
    <dbReference type="NCBI Taxonomy" id="381308"/>
    <lineage>
        <taxon>Bacteria</taxon>
        <taxon>Pseudomonadati</taxon>
        <taxon>Pseudomonadota</taxon>
        <taxon>Gammaproteobacteria</taxon>
        <taxon>Thiohalomonadales</taxon>
        <taxon>Thiohalophilaceae</taxon>
        <taxon>Thiohalophilus</taxon>
    </lineage>
</organism>
<keyword evidence="1" id="KW-0472">Membrane</keyword>
<dbReference type="OrthoDB" id="9805386at2"/>
<feature type="transmembrane region" description="Helical" evidence="1">
    <location>
        <begin position="199"/>
        <end position="223"/>
    </location>
</feature>
<dbReference type="RefSeq" id="WP_134085419.1">
    <property type="nucleotide sequence ID" value="NZ_SOQX01000012.1"/>
</dbReference>
<dbReference type="Proteomes" id="UP000294914">
    <property type="component" value="Unassembled WGS sequence"/>
</dbReference>
<proteinExistence type="predicted"/>